<accession>A0A9N9XN58</accession>
<sequence length="171" mass="19457">MRTVTSIKHPIQAFIRIIIDMTSRRRLSRLLLRLPPGCFPPYRILITRLVVENNRKARMNQKHSQTLYSSSSNDDDDDDYNDDDDWMGQERNHEINTSTPLRRITADDLKAVRLRKSGVADGAASRRTEEIGDLLDVLRKRFAVMHSSVMSDYGSTCDASSVSVGNTESGW</sequence>
<dbReference type="Proteomes" id="UP001153712">
    <property type="component" value="Chromosome 2"/>
</dbReference>
<dbReference type="OrthoDB" id="2133332at2759"/>
<feature type="region of interest" description="Disordered" evidence="1">
    <location>
        <begin position="60"/>
        <end position="91"/>
    </location>
</feature>
<protein>
    <submittedName>
        <fullName evidence="2">Uncharacterized protein</fullName>
    </submittedName>
</protein>
<evidence type="ECO:0000313" key="3">
    <source>
        <dbReference type="Proteomes" id="UP001153712"/>
    </source>
</evidence>
<dbReference type="EMBL" id="OU900095">
    <property type="protein sequence ID" value="CAG9859153.1"/>
    <property type="molecule type" value="Genomic_DNA"/>
</dbReference>
<evidence type="ECO:0000313" key="2">
    <source>
        <dbReference type="EMBL" id="CAG9859153.1"/>
    </source>
</evidence>
<evidence type="ECO:0000256" key="1">
    <source>
        <dbReference type="SAM" id="MobiDB-lite"/>
    </source>
</evidence>
<name>A0A9N9XN58_PHYSR</name>
<feature type="compositionally biased region" description="Acidic residues" evidence="1">
    <location>
        <begin position="73"/>
        <end position="87"/>
    </location>
</feature>
<organism evidence="2 3">
    <name type="scientific">Phyllotreta striolata</name>
    <name type="common">Striped flea beetle</name>
    <name type="synonym">Crioceris striolata</name>
    <dbReference type="NCBI Taxonomy" id="444603"/>
    <lineage>
        <taxon>Eukaryota</taxon>
        <taxon>Metazoa</taxon>
        <taxon>Ecdysozoa</taxon>
        <taxon>Arthropoda</taxon>
        <taxon>Hexapoda</taxon>
        <taxon>Insecta</taxon>
        <taxon>Pterygota</taxon>
        <taxon>Neoptera</taxon>
        <taxon>Endopterygota</taxon>
        <taxon>Coleoptera</taxon>
        <taxon>Polyphaga</taxon>
        <taxon>Cucujiformia</taxon>
        <taxon>Chrysomeloidea</taxon>
        <taxon>Chrysomelidae</taxon>
        <taxon>Galerucinae</taxon>
        <taxon>Alticini</taxon>
        <taxon>Phyllotreta</taxon>
    </lineage>
</organism>
<keyword evidence="3" id="KW-1185">Reference proteome</keyword>
<gene>
    <name evidence="2" type="ORF">PHYEVI_LOCUS5527</name>
</gene>
<proteinExistence type="predicted"/>
<reference evidence="2" key="1">
    <citation type="submission" date="2022-01" db="EMBL/GenBank/DDBJ databases">
        <authorList>
            <person name="King R."/>
        </authorList>
    </citation>
    <scope>NUCLEOTIDE SEQUENCE</scope>
</reference>
<dbReference type="AlphaFoldDB" id="A0A9N9XN58"/>